<evidence type="ECO:0000256" key="1">
    <source>
        <dbReference type="ARBA" id="ARBA00004443"/>
    </source>
</evidence>
<keyword evidence="6" id="KW-0472">Membrane</keyword>
<keyword evidence="3" id="KW-0999">Mitochondrion inner membrane</keyword>
<organism evidence="8 9">
    <name type="scientific">Monodelphis domestica</name>
    <name type="common">Gray short-tailed opossum</name>
    <dbReference type="NCBI Taxonomy" id="13616"/>
    <lineage>
        <taxon>Eukaryota</taxon>
        <taxon>Metazoa</taxon>
        <taxon>Chordata</taxon>
        <taxon>Craniata</taxon>
        <taxon>Vertebrata</taxon>
        <taxon>Euteleostomi</taxon>
        <taxon>Mammalia</taxon>
        <taxon>Metatheria</taxon>
        <taxon>Didelphimorphia</taxon>
        <taxon>Didelphidae</taxon>
        <taxon>Monodelphis</taxon>
    </lineage>
</organism>
<evidence type="ECO:0000313" key="8">
    <source>
        <dbReference type="Ensembl" id="ENSMODP00000050391.1"/>
    </source>
</evidence>
<evidence type="ECO:0000256" key="7">
    <source>
        <dbReference type="SAM" id="MobiDB-lite"/>
    </source>
</evidence>
<accession>A0A5F8GT36</accession>
<dbReference type="InParanoid" id="A0A5F8GT36"/>
<feature type="compositionally biased region" description="Polar residues" evidence="7">
    <location>
        <begin position="53"/>
        <end position="69"/>
    </location>
</feature>
<dbReference type="PANTHER" id="PTHR31107:SF2">
    <property type="entry name" value="CYTOCHROME C OXIDASE ASSEMBLY FACTOR 8"/>
    <property type="match status" value="1"/>
</dbReference>
<dbReference type="OMA" id="ALNNMWK"/>
<feature type="region of interest" description="Disordered" evidence="7">
    <location>
        <begin position="47"/>
        <end position="74"/>
    </location>
</feature>
<reference evidence="8 9" key="1">
    <citation type="journal article" date="2007" name="Nature">
        <title>Genome of the marsupial Monodelphis domestica reveals innovation in non-coding sequences.</title>
        <authorList>
            <person name="Mikkelsen T.S."/>
            <person name="Wakefield M.J."/>
            <person name="Aken B."/>
            <person name="Amemiya C.T."/>
            <person name="Chang J.L."/>
            <person name="Duke S."/>
            <person name="Garber M."/>
            <person name="Gentles A.J."/>
            <person name="Goodstadt L."/>
            <person name="Heger A."/>
            <person name="Jurka J."/>
            <person name="Kamal M."/>
            <person name="Mauceli E."/>
            <person name="Searle S.M."/>
            <person name="Sharpe T."/>
            <person name="Baker M.L."/>
            <person name="Batzer M.A."/>
            <person name="Benos P.V."/>
            <person name="Belov K."/>
            <person name="Clamp M."/>
            <person name="Cook A."/>
            <person name="Cuff J."/>
            <person name="Das R."/>
            <person name="Davidow L."/>
            <person name="Deakin J.E."/>
            <person name="Fazzari M.J."/>
            <person name="Glass J.L."/>
            <person name="Grabherr M."/>
            <person name="Greally J.M."/>
            <person name="Gu W."/>
            <person name="Hore T.A."/>
            <person name="Huttley G.A."/>
            <person name="Kleber M."/>
            <person name="Jirtle R.L."/>
            <person name="Koina E."/>
            <person name="Lee J.T."/>
            <person name="Mahony S."/>
            <person name="Marra M.A."/>
            <person name="Miller R.D."/>
            <person name="Nicholls R.D."/>
            <person name="Oda M."/>
            <person name="Papenfuss A.T."/>
            <person name="Parra Z.E."/>
            <person name="Pollock D.D."/>
            <person name="Ray D.A."/>
            <person name="Schein J.E."/>
            <person name="Speed T.P."/>
            <person name="Thompson K."/>
            <person name="VandeBerg J.L."/>
            <person name="Wade C.M."/>
            <person name="Walker J.A."/>
            <person name="Waters P.D."/>
            <person name="Webber C."/>
            <person name="Weidman J.R."/>
            <person name="Xie X."/>
            <person name="Zody M.C."/>
            <person name="Baldwin J."/>
            <person name="Abdouelleil A."/>
            <person name="Abdulkadir J."/>
            <person name="Abebe A."/>
            <person name="Abera B."/>
            <person name="Abreu J."/>
            <person name="Acer S.C."/>
            <person name="Aftuck L."/>
            <person name="Alexander A."/>
            <person name="An P."/>
            <person name="Anderson E."/>
            <person name="Anderson S."/>
            <person name="Arachi H."/>
            <person name="Azer M."/>
            <person name="Bachantsang P."/>
            <person name="Barry A."/>
            <person name="Bayul T."/>
            <person name="Berlin A."/>
            <person name="Bessette D."/>
            <person name="Bloom T."/>
            <person name="Bloom T."/>
            <person name="Boguslavskiy L."/>
            <person name="Bonnet C."/>
            <person name="Boukhgalter B."/>
            <person name="Bourzgui I."/>
            <person name="Brown A."/>
            <person name="Cahill P."/>
            <person name="Channer S."/>
            <person name="Cheshatsang Y."/>
            <person name="Chuda L."/>
            <person name="Citroen M."/>
            <person name="Collymore A."/>
            <person name="Cooke P."/>
            <person name="Costello M."/>
            <person name="D'Aco K."/>
            <person name="Daza R."/>
            <person name="De Haan G."/>
            <person name="DeGray S."/>
            <person name="DeMaso C."/>
            <person name="Dhargay N."/>
            <person name="Dooley K."/>
            <person name="Dooley E."/>
            <person name="Doricent M."/>
            <person name="Dorje P."/>
            <person name="Dorjee K."/>
            <person name="Dupes A."/>
            <person name="Elong R."/>
            <person name="Falk J."/>
            <person name="Farina A."/>
            <person name="Faro S."/>
            <person name="Ferguson D."/>
            <person name="Fisher S."/>
            <person name="Foley C.D."/>
            <person name="Franke A."/>
            <person name="Friedrich D."/>
            <person name="Gadbois L."/>
            <person name="Gearin G."/>
            <person name="Gearin C.R."/>
            <person name="Giannoukos G."/>
            <person name="Goode T."/>
            <person name="Graham J."/>
            <person name="Grandbois E."/>
            <person name="Grewal S."/>
            <person name="Gyaltsen K."/>
            <person name="Hafez N."/>
            <person name="Hagos B."/>
            <person name="Hall J."/>
            <person name="Henson C."/>
            <person name="Hollinger A."/>
            <person name="Honan T."/>
            <person name="Huard M.D."/>
            <person name="Hughes L."/>
            <person name="Hurhula B."/>
            <person name="Husby M.E."/>
            <person name="Kamat A."/>
            <person name="Kanga B."/>
            <person name="Kashin S."/>
            <person name="Khazanovich D."/>
            <person name="Kisner P."/>
            <person name="Lance K."/>
            <person name="Lara M."/>
            <person name="Lee W."/>
            <person name="Lennon N."/>
            <person name="Letendre F."/>
            <person name="LeVine R."/>
            <person name="Lipovsky A."/>
            <person name="Liu X."/>
            <person name="Liu J."/>
            <person name="Liu S."/>
            <person name="Lokyitsang T."/>
            <person name="Lokyitsang Y."/>
            <person name="Lubonja R."/>
            <person name="Lui A."/>
            <person name="MacDonald P."/>
            <person name="Magnisalis V."/>
            <person name="Maru K."/>
            <person name="Matthews C."/>
            <person name="McCusker W."/>
            <person name="McDonough S."/>
            <person name="Mehta T."/>
            <person name="Meldrim J."/>
            <person name="Meneus L."/>
            <person name="Mihai O."/>
            <person name="Mihalev A."/>
            <person name="Mihova T."/>
            <person name="Mittelman R."/>
            <person name="Mlenga V."/>
            <person name="Montmayeur A."/>
            <person name="Mulrain L."/>
            <person name="Navidi A."/>
            <person name="Naylor J."/>
            <person name="Negash T."/>
            <person name="Nguyen T."/>
            <person name="Nguyen N."/>
            <person name="Nicol R."/>
            <person name="Norbu C."/>
            <person name="Norbu N."/>
            <person name="Novod N."/>
            <person name="O'Neill B."/>
            <person name="Osman S."/>
            <person name="Markiewicz E."/>
            <person name="Oyono O.L."/>
            <person name="Patti C."/>
            <person name="Phunkhang P."/>
            <person name="Pierre F."/>
            <person name="Priest M."/>
            <person name="Raghuraman S."/>
            <person name="Rege F."/>
            <person name="Reyes R."/>
            <person name="Rise C."/>
            <person name="Rogov P."/>
            <person name="Ross K."/>
            <person name="Ryan E."/>
            <person name="Settipalli S."/>
            <person name="Shea T."/>
            <person name="Sherpa N."/>
            <person name="Shi L."/>
            <person name="Shih D."/>
            <person name="Sparrow T."/>
            <person name="Spaulding J."/>
            <person name="Stalker J."/>
            <person name="Stange-Thomann N."/>
            <person name="Stavropoulos S."/>
            <person name="Stone C."/>
            <person name="Strader C."/>
            <person name="Tesfaye S."/>
            <person name="Thomson T."/>
            <person name="Thoulutsang Y."/>
            <person name="Thoulutsang D."/>
            <person name="Topham K."/>
            <person name="Topping I."/>
            <person name="Tsamla T."/>
            <person name="Vassiliev H."/>
            <person name="Vo A."/>
            <person name="Wangchuk T."/>
            <person name="Wangdi T."/>
            <person name="Weiand M."/>
            <person name="Wilkinson J."/>
            <person name="Wilson A."/>
            <person name="Yadav S."/>
            <person name="Young G."/>
            <person name="Yu Q."/>
            <person name="Zembek L."/>
            <person name="Zhong D."/>
            <person name="Zimmer A."/>
            <person name="Zwirko Z."/>
            <person name="Jaffe D.B."/>
            <person name="Alvarez P."/>
            <person name="Brockman W."/>
            <person name="Butler J."/>
            <person name="Chin C."/>
            <person name="Gnerre S."/>
            <person name="MacCallum I."/>
            <person name="Graves J.A."/>
            <person name="Ponting C.P."/>
            <person name="Breen M."/>
            <person name="Samollow P.B."/>
            <person name="Lander E.S."/>
            <person name="Lindblad-Toh K."/>
        </authorList>
    </citation>
    <scope>NUCLEOTIDE SEQUENCE [LARGE SCALE GENOMIC DNA]</scope>
</reference>
<name>A0A5F8GT36_MONDO</name>
<evidence type="ECO:0000313" key="9">
    <source>
        <dbReference type="Proteomes" id="UP000002280"/>
    </source>
</evidence>
<dbReference type="GO" id="GO:0033617">
    <property type="term" value="P:mitochondrial respiratory chain complex IV assembly"/>
    <property type="evidence" value="ECO:0007669"/>
    <property type="project" value="Ensembl"/>
</dbReference>
<evidence type="ECO:0000256" key="3">
    <source>
        <dbReference type="ARBA" id="ARBA00022792"/>
    </source>
</evidence>
<gene>
    <name evidence="8" type="primary">COA8</name>
</gene>
<keyword evidence="5" id="KW-0496">Mitochondrion</keyword>
<evidence type="ECO:0000256" key="2">
    <source>
        <dbReference type="ARBA" id="ARBA00005453"/>
    </source>
</evidence>
<comment type="similarity">
    <text evidence="2">Belongs to the COA8 family.</text>
</comment>
<dbReference type="GO" id="GO:0097193">
    <property type="term" value="P:intrinsic apoptotic signaling pathway"/>
    <property type="evidence" value="ECO:0007669"/>
    <property type="project" value="Ensembl"/>
</dbReference>
<dbReference type="Ensembl" id="ENSMODT00000074501.1">
    <property type="protein sequence ID" value="ENSMODP00000050391.1"/>
    <property type="gene ID" value="ENSMODG00000050823.1"/>
</dbReference>
<keyword evidence="9" id="KW-1185">Reference proteome</keyword>
<protein>
    <submittedName>
        <fullName evidence="8">Cytochrome c oxidase assembly factor 8</fullName>
    </submittedName>
</protein>
<dbReference type="FunCoup" id="A0A5F8GT36">
    <property type="interactions" value="518"/>
</dbReference>
<sequence length="211" mass="24552">MEAGPRGTRMAAVVAAAAASRGGGRLGLLCPPRRGFVLHCRRPGLKRGAEPGDSTQCRASRFSPPNKSCNDWIGPPDRYSNLRPIKFYIPENESPLEQQLRKLRQETQEWNQQYWANQNQTFSKEKEEFIHSRLKARGLGLRDETGKKVALNAEEMADFYKEFLNKNFQKHMYYNRDWYKRNFTITLFMGKVALERIWKKLGFKQVCWCSI</sequence>
<reference evidence="8" key="2">
    <citation type="submission" date="2025-08" db="UniProtKB">
        <authorList>
            <consortium name="Ensembl"/>
        </authorList>
    </citation>
    <scope>IDENTIFICATION</scope>
</reference>
<reference evidence="8" key="3">
    <citation type="submission" date="2025-09" db="UniProtKB">
        <authorList>
            <consortium name="Ensembl"/>
        </authorList>
    </citation>
    <scope>IDENTIFICATION</scope>
</reference>
<dbReference type="PANTHER" id="PTHR31107">
    <property type="entry name" value="APOPTOGENIC PROTEIN 1, MITOCHONDRIAL"/>
    <property type="match status" value="1"/>
</dbReference>
<dbReference type="GO" id="GO:0005739">
    <property type="term" value="C:mitochondrion"/>
    <property type="evidence" value="ECO:0000318"/>
    <property type="project" value="GO_Central"/>
</dbReference>
<evidence type="ECO:0000256" key="4">
    <source>
        <dbReference type="ARBA" id="ARBA00022946"/>
    </source>
</evidence>
<comment type="subcellular location">
    <subcellularLocation>
        <location evidence="1">Mitochondrion inner membrane</location>
        <topology evidence="1">Peripheral membrane protein</topology>
        <orientation evidence="1">Matrix side</orientation>
    </subcellularLocation>
</comment>
<keyword evidence="4" id="KW-0809">Transit peptide</keyword>
<dbReference type="GO" id="GO:0005743">
    <property type="term" value="C:mitochondrial inner membrane"/>
    <property type="evidence" value="ECO:0007669"/>
    <property type="project" value="UniProtKB-SubCell"/>
</dbReference>
<dbReference type="Bgee" id="ENSMODG00000050823">
    <property type="expression patterns" value="Expressed in spermatid and 21 other cell types or tissues"/>
</dbReference>
<proteinExistence type="inferred from homology"/>
<dbReference type="GeneTree" id="ENSGT00390000008212"/>
<dbReference type="GO" id="GO:0000302">
    <property type="term" value="P:response to reactive oxygen species"/>
    <property type="evidence" value="ECO:0007669"/>
    <property type="project" value="Ensembl"/>
</dbReference>
<dbReference type="Proteomes" id="UP000002280">
    <property type="component" value="Chromosome 1"/>
</dbReference>
<dbReference type="InterPro" id="IPR018796">
    <property type="entry name" value="COA8"/>
</dbReference>
<dbReference type="AlphaFoldDB" id="A0A5F8GT36"/>
<evidence type="ECO:0000256" key="5">
    <source>
        <dbReference type="ARBA" id="ARBA00023128"/>
    </source>
</evidence>
<evidence type="ECO:0000256" key="6">
    <source>
        <dbReference type="ARBA" id="ARBA00023136"/>
    </source>
</evidence>
<dbReference type="Pfam" id="PF10231">
    <property type="entry name" value="COA8"/>
    <property type="match status" value="1"/>
</dbReference>
<dbReference type="GO" id="GO:0050821">
    <property type="term" value="P:protein stabilization"/>
    <property type="evidence" value="ECO:0007669"/>
    <property type="project" value="Ensembl"/>
</dbReference>